<organism evidence="2 3">
    <name type="scientific">Phreatobacter oligotrophus</name>
    <dbReference type="NCBI Taxonomy" id="1122261"/>
    <lineage>
        <taxon>Bacteria</taxon>
        <taxon>Pseudomonadati</taxon>
        <taxon>Pseudomonadota</taxon>
        <taxon>Alphaproteobacteria</taxon>
        <taxon>Hyphomicrobiales</taxon>
        <taxon>Phreatobacteraceae</taxon>
        <taxon>Phreatobacter</taxon>
    </lineage>
</organism>
<keyword evidence="3" id="KW-1185">Reference proteome</keyword>
<feature type="transmembrane region" description="Helical" evidence="1">
    <location>
        <begin position="6"/>
        <end position="27"/>
    </location>
</feature>
<protein>
    <submittedName>
        <fullName evidence="2">Uncharacterized protein</fullName>
    </submittedName>
</protein>
<keyword evidence="1" id="KW-0812">Transmembrane</keyword>
<comment type="caution">
    <text evidence="2">The sequence shown here is derived from an EMBL/GenBank/DDBJ whole genome shotgun (WGS) entry which is preliminary data.</text>
</comment>
<sequence>MLATLNLILDLMIALAACLSAWFWWVASGQRVRRISRTEELDAGDINRIVTALNRTQILNARAALFTALAAVSAAARILVGAAT</sequence>
<feature type="transmembrane region" description="Helical" evidence="1">
    <location>
        <begin position="63"/>
        <end position="83"/>
    </location>
</feature>
<proteinExistence type="predicted"/>
<evidence type="ECO:0000313" key="2">
    <source>
        <dbReference type="EMBL" id="PTM60713.1"/>
    </source>
</evidence>
<evidence type="ECO:0000256" key="1">
    <source>
        <dbReference type="SAM" id="Phobius"/>
    </source>
</evidence>
<dbReference type="AlphaFoldDB" id="A0A2T4ZFM4"/>
<keyword evidence="1" id="KW-1133">Transmembrane helix</keyword>
<gene>
    <name evidence="2" type="ORF">C8P69_10295</name>
</gene>
<dbReference type="RefSeq" id="WP_108174665.1">
    <property type="nucleotide sequence ID" value="NZ_PZZL01000002.1"/>
</dbReference>
<evidence type="ECO:0000313" key="3">
    <source>
        <dbReference type="Proteomes" id="UP000241808"/>
    </source>
</evidence>
<dbReference type="OrthoDB" id="7433521at2"/>
<dbReference type="EMBL" id="PZZL01000002">
    <property type="protein sequence ID" value="PTM60713.1"/>
    <property type="molecule type" value="Genomic_DNA"/>
</dbReference>
<name>A0A2T4ZFM4_9HYPH</name>
<accession>A0A2T4ZFM4</accession>
<reference evidence="2 3" key="1">
    <citation type="submission" date="2018-04" db="EMBL/GenBank/DDBJ databases">
        <title>Genomic Encyclopedia of Archaeal and Bacterial Type Strains, Phase II (KMG-II): from individual species to whole genera.</title>
        <authorList>
            <person name="Goeker M."/>
        </authorList>
    </citation>
    <scope>NUCLEOTIDE SEQUENCE [LARGE SCALE GENOMIC DNA]</scope>
    <source>
        <strain evidence="2 3">DSM 25521</strain>
    </source>
</reference>
<keyword evidence="1" id="KW-0472">Membrane</keyword>
<dbReference type="Proteomes" id="UP000241808">
    <property type="component" value="Unassembled WGS sequence"/>
</dbReference>